<evidence type="ECO:0008006" key="2">
    <source>
        <dbReference type="Google" id="ProtNLM"/>
    </source>
</evidence>
<proteinExistence type="predicted"/>
<gene>
    <name evidence="1" type="ORF">ENH14_03345</name>
</gene>
<accession>A0A7V0LUE5</accession>
<sequence>MKKKIRSVVRIFLLLFLIWVVYQYGVNFYQLIALKIEEKKLERDILHFKARSIVLASRIHYLQSDEGKRKVLESKLSRER</sequence>
<dbReference type="EMBL" id="DRDR01000142">
    <property type="protein sequence ID" value="HDL60472.1"/>
    <property type="molecule type" value="Genomic_DNA"/>
</dbReference>
<reference evidence="1" key="1">
    <citation type="journal article" date="2020" name="mSystems">
        <title>Genome- and Community-Level Interaction Insights into Carbon Utilization and Element Cycling Functions of Hydrothermarchaeota in Hydrothermal Sediment.</title>
        <authorList>
            <person name="Zhou Z."/>
            <person name="Liu Y."/>
            <person name="Xu W."/>
            <person name="Pan J."/>
            <person name="Luo Z.H."/>
            <person name="Li M."/>
        </authorList>
    </citation>
    <scope>NUCLEOTIDE SEQUENCE [LARGE SCALE GENOMIC DNA]</scope>
    <source>
        <strain evidence="1">HyVt-28</strain>
    </source>
</reference>
<name>A0A7V0LUE5_UNCW3</name>
<comment type="caution">
    <text evidence="1">The sequence shown here is derived from an EMBL/GenBank/DDBJ whole genome shotgun (WGS) entry which is preliminary data.</text>
</comment>
<protein>
    <recommendedName>
        <fullName evidence="2">Septum formation initiator family protein</fullName>
    </recommendedName>
</protein>
<dbReference type="Proteomes" id="UP000886381">
    <property type="component" value="Unassembled WGS sequence"/>
</dbReference>
<dbReference type="AlphaFoldDB" id="A0A7V0LUE5"/>
<evidence type="ECO:0000313" key="1">
    <source>
        <dbReference type="EMBL" id="HDL60472.1"/>
    </source>
</evidence>
<organism evidence="1">
    <name type="scientific">candidate division WOR-3 bacterium</name>
    <dbReference type="NCBI Taxonomy" id="2052148"/>
    <lineage>
        <taxon>Bacteria</taxon>
        <taxon>Bacteria division WOR-3</taxon>
    </lineage>
</organism>